<evidence type="ECO:0000256" key="5">
    <source>
        <dbReference type="ARBA" id="ARBA00022741"/>
    </source>
</evidence>
<dbReference type="GO" id="GO:0016787">
    <property type="term" value="F:hydrolase activity"/>
    <property type="evidence" value="ECO:0007669"/>
    <property type="project" value="UniProtKB-KW"/>
</dbReference>
<keyword evidence="3" id="KW-0540">Nuclease</keyword>
<dbReference type="Pfam" id="PF22590">
    <property type="entry name" value="Cas3-like_C_2"/>
    <property type="match status" value="1"/>
</dbReference>
<dbReference type="STRING" id="679201.HMPREF9334_02141"/>
<accession>G5GSA9</accession>
<keyword evidence="7" id="KW-0347">Helicase</keyword>
<comment type="similarity">
    <text evidence="2">In the central section; belongs to the CRISPR-associated helicase Cas3 family.</text>
</comment>
<reference evidence="11 12" key="1">
    <citation type="submission" date="2011-08" db="EMBL/GenBank/DDBJ databases">
        <title>The Genome Sequence of Selenomonas infelix ATCC 43532.</title>
        <authorList>
            <consortium name="The Broad Institute Genome Sequencing Platform"/>
            <person name="Earl A."/>
            <person name="Ward D."/>
            <person name="Feldgarden M."/>
            <person name="Gevers D."/>
            <person name="Izard J."/>
            <person name="Blanton J.M."/>
            <person name="Baranova O.V."/>
            <person name="Dewhirst F.E."/>
            <person name="Young S.K."/>
            <person name="Zeng Q."/>
            <person name="Gargeya S."/>
            <person name="Fitzgerald M."/>
            <person name="Haas B."/>
            <person name="Abouelleil A."/>
            <person name="Alvarado L."/>
            <person name="Arachchi H.M."/>
            <person name="Berlin A."/>
            <person name="Brown A."/>
            <person name="Chapman S.B."/>
            <person name="Chen Z."/>
            <person name="Dunbar C."/>
            <person name="Freedman E."/>
            <person name="Gearin G."/>
            <person name="Gellesch M."/>
            <person name="Goldberg J."/>
            <person name="Griggs A."/>
            <person name="Gujja S."/>
            <person name="Heiman D."/>
            <person name="Howarth C."/>
            <person name="Larson L."/>
            <person name="Lui A."/>
            <person name="MacDonald P.J.P."/>
            <person name="Montmayeur A."/>
            <person name="Murphy C."/>
            <person name="Neiman D."/>
            <person name="Pearson M."/>
            <person name="Priest M."/>
            <person name="Roberts A."/>
            <person name="Saif S."/>
            <person name="Shea T."/>
            <person name="Shenoy N."/>
            <person name="Sisk P."/>
            <person name="Stolte C."/>
            <person name="Sykes S."/>
            <person name="Wortman J."/>
            <person name="Nusbaum C."/>
            <person name="Birren B."/>
        </authorList>
    </citation>
    <scope>NUCLEOTIDE SEQUENCE [LARGE SCALE GENOMIC DNA]</scope>
    <source>
        <strain evidence="11 12">ATCC 43532</strain>
    </source>
</reference>
<dbReference type="GO" id="GO:0005524">
    <property type="term" value="F:ATP binding"/>
    <property type="evidence" value="ECO:0007669"/>
    <property type="project" value="UniProtKB-KW"/>
</dbReference>
<dbReference type="Gene3D" id="1.10.3210.30">
    <property type="match status" value="1"/>
</dbReference>
<keyword evidence="5" id="KW-0547">Nucleotide-binding</keyword>
<dbReference type="HOGENOM" id="CLU_010123_0_0_9"/>
<dbReference type="GO" id="GO:0046872">
    <property type="term" value="F:metal ion binding"/>
    <property type="evidence" value="ECO:0007669"/>
    <property type="project" value="UniProtKB-KW"/>
</dbReference>
<keyword evidence="8" id="KW-0067">ATP-binding</keyword>
<dbReference type="GO" id="GO:0003676">
    <property type="term" value="F:nucleic acid binding"/>
    <property type="evidence" value="ECO:0007669"/>
    <property type="project" value="InterPro"/>
</dbReference>
<dbReference type="InterPro" id="IPR006483">
    <property type="entry name" value="CRISPR-assoc_Cas3_HD"/>
</dbReference>
<dbReference type="SUPFAM" id="SSF109604">
    <property type="entry name" value="HD-domain/PDEase-like"/>
    <property type="match status" value="1"/>
</dbReference>
<dbReference type="SMART" id="SM00471">
    <property type="entry name" value="HDc"/>
    <property type="match status" value="1"/>
</dbReference>
<evidence type="ECO:0000256" key="7">
    <source>
        <dbReference type="ARBA" id="ARBA00022806"/>
    </source>
</evidence>
<dbReference type="GO" id="GO:0051607">
    <property type="term" value="P:defense response to virus"/>
    <property type="evidence" value="ECO:0007669"/>
    <property type="project" value="UniProtKB-KW"/>
</dbReference>
<evidence type="ECO:0000313" key="12">
    <source>
        <dbReference type="Proteomes" id="UP000004129"/>
    </source>
</evidence>
<dbReference type="InterPro" id="IPR014001">
    <property type="entry name" value="Helicase_ATP-bd"/>
</dbReference>
<dbReference type="OrthoDB" id="9810236at2"/>
<dbReference type="Pfam" id="PF18019">
    <property type="entry name" value="Cas3_HD"/>
    <property type="match status" value="1"/>
</dbReference>
<dbReference type="Gene3D" id="3.40.50.300">
    <property type="entry name" value="P-loop containing nucleotide triphosphate hydrolases"/>
    <property type="match status" value="2"/>
</dbReference>
<proteinExistence type="inferred from homology"/>
<dbReference type="NCBIfam" id="TIGR01587">
    <property type="entry name" value="cas3_core"/>
    <property type="match status" value="1"/>
</dbReference>
<dbReference type="InterPro" id="IPR038257">
    <property type="entry name" value="CRISPR-assoc_Cas3_HD_sf"/>
</dbReference>
<dbReference type="InterPro" id="IPR011545">
    <property type="entry name" value="DEAD/DEAH_box_helicase_dom"/>
</dbReference>
<dbReference type="InterPro" id="IPR027417">
    <property type="entry name" value="P-loop_NTPase"/>
</dbReference>
<protein>
    <recommendedName>
        <fullName evidence="10">HD Cas3-type domain-containing protein</fullName>
    </recommendedName>
</protein>
<dbReference type="Pfam" id="PF00270">
    <property type="entry name" value="DEAD"/>
    <property type="match status" value="1"/>
</dbReference>
<dbReference type="EMBL" id="ACZM01000019">
    <property type="protein sequence ID" value="EHG19002.1"/>
    <property type="molecule type" value="Genomic_DNA"/>
</dbReference>
<feature type="domain" description="HD Cas3-type" evidence="10">
    <location>
        <begin position="11"/>
        <end position="206"/>
    </location>
</feature>
<evidence type="ECO:0000256" key="9">
    <source>
        <dbReference type="ARBA" id="ARBA00023118"/>
    </source>
</evidence>
<comment type="similarity">
    <text evidence="1">In the N-terminal section; belongs to the CRISPR-associated nuclease Cas3-HD family.</text>
</comment>
<evidence type="ECO:0000256" key="3">
    <source>
        <dbReference type="ARBA" id="ARBA00022722"/>
    </source>
</evidence>
<dbReference type="eggNOG" id="COG1203">
    <property type="taxonomic scope" value="Bacteria"/>
</dbReference>
<dbReference type="Proteomes" id="UP000004129">
    <property type="component" value="Unassembled WGS sequence"/>
</dbReference>
<dbReference type="SUPFAM" id="SSF52540">
    <property type="entry name" value="P-loop containing nucleoside triphosphate hydrolases"/>
    <property type="match status" value="1"/>
</dbReference>
<evidence type="ECO:0000256" key="1">
    <source>
        <dbReference type="ARBA" id="ARBA00006847"/>
    </source>
</evidence>
<keyword evidence="12" id="KW-1185">Reference proteome</keyword>
<dbReference type="AlphaFoldDB" id="G5GSA9"/>
<gene>
    <name evidence="11" type="ORF">HMPREF9334_02141</name>
</gene>
<dbReference type="InterPro" id="IPR054712">
    <property type="entry name" value="Cas3-like_dom"/>
</dbReference>
<keyword evidence="9" id="KW-0051">Antiviral defense</keyword>
<dbReference type="GO" id="GO:0004518">
    <property type="term" value="F:nuclease activity"/>
    <property type="evidence" value="ECO:0007669"/>
    <property type="project" value="UniProtKB-KW"/>
</dbReference>
<dbReference type="PATRIC" id="fig|679201.3.peg.2162"/>
<dbReference type="NCBIfam" id="TIGR01596">
    <property type="entry name" value="cas3_HD"/>
    <property type="match status" value="1"/>
</dbReference>
<dbReference type="SMART" id="SM00487">
    <property type="entry name" value="DEXDc"/>
    <property type="match status" value="1"/>
</dbReference>
<evidence type="ECO:0000256" key="6">
    <source>
        <dbReference type="ARBA" id="ARBA00022801"/>
    </source>
</evidence>
<evidence type="ECO:0000256" key="2">
    <source>
        <dbReference type="ARBA" id="ARBA00009046"/>
    </source>
</evidence>
<dbReference type="PROSITE" id="PS51643">
    <property type="entry name" value="HD_CAS3"/>
    <property type="match status" value="1"/>
</dbReference>
<dbReference type="InterPro" id="IPR003607">
    <property type="entry name" value="HD/PDEase_dom"/>
</dbReference>
<evidence type="ECO:0000259" key="10">
    <source>
        <dbReference type="PROSITE" id="PS51643"/>
    </source>
</evidence>
<dbReference type="CDD" id="cd17930">
    <property type="entry name" value="DEXHc_cas3"/>
    <property type="match status" value="1"/>
</dbReference>
<keyword evidence="6" id="KW-0378">Hydrolase</keyword>
<evidence type="ECO:0000256" key="4">
    <source>
        <dbReference type="ARBA" id="ARBA00022723"/>
    </source>
</evidence>
<evidence type="ECO:0000256" key="8">
    <source>
        <dbReference type="ARBA" id="ARBA00022840"/>
    </source>
</evidence>
<comment type="caution">
    <text evidence="11">The sequence shown here is derived from an EMBL/GenBank/DDBJ whole genome shotgun (WGS) entry which is preliminary data.</text>
</comment>
<keyword evidence="4" id="KW-0479">Metal-binding</keyword>
<dbReference type="GO" id="GO:0004386">
    <property type="term" value="F:helicase activity"/>
    <property type="evidence" value="ECO:0007669"/>
    <property type="project" value="UniProtKB-KW"/>
</dbReference>
<dbReference type="InterPro" id="IPR006474">
    <property type="entry name" value="Helicase_Cas3_CRISPR-ass_core"/>
</dbReference>
<organism evidence="11 12">
    <name type="scientific">Selenomonas infelix ATCC 43532</name>
    <dbReference type="NCBI Taxonomy" id="679201"/>
    <lineage>
        <taxon>Bacteria</taxon>
        <taxon>Bacillati</taxon>
        <taxon>Bacillota</taxon>
        <taxon>Negativicutes</taxon>
        <taxon>Selenomonadales</taxon>
        <taxon>Selenomonadaceae</taxon>
        <taxon>Selenomonas</taxon>
    </lineage>
</organism>
<name>G5GSA9_9FIRM</name>
<dbReference type="RefSeq" id="WP_006693575.1">
    <property type="nucleotide sequence ID" value="NZ_JH376800.1"/>
</dbReference>
<dbReference type="CDD" id="cd09641">
    <property type="entry name" value="Cas3''_I"/>
    <property type="match status" value="1"/>
</dbReference>
<sequence>MKEYLAHIRRDESAVQTIRVHLLRVGDLMASYAEKMELSATARLIGVLHDLGKCSREFADYLDYCRKHPGDYSRKGAVDHSSTGGQLLQRKYSVLGEAECLTARMAALVIFSHHAGLLNYLGEDGTSDFLRRMEKKDVPQVHLSYYYEHVISENALDVLFKKAVHEFSVLDERIAACTDMGSEAYHFAWGMVHKLLLSMLVDADRLDSAEFEMGESLTTEWDTAALWTDFSQKLEQKIARFSIPTEPKAREIAKLRQRISDDCLKAADEPPGIYRLCVPTGGGKTLASMRFALRHAQKYDKKRIIVVIPYTSIIDQNVREIRDVFHMDAAILEHHSNVIEEEVSEDTECMDFRRVLTDRWDVPIIFTTQVQFLNVVFAGGNTPLRRLHALEDSIIIFDEIQTLPVRCTYLFNAALNYLKNFMNVTAVLCTATQPPLAHLDIPLEMSLRSEMTGDVADLFDGFRRVQIENICVDGGVSVHEIAAEIVQSAEELGDVLCIVNLTAQARALYETVAGLAQMAEHDICVLHLSTKMCPAHRKTILKLVREELAVRRQHPERRLICISTQLIEAGVDVSFPVVYRALAGFSSIAQAAGRCNRHGEMEYGLVRLFTLENENLSRLEDIRQGKKIASDILYKTSADEILTPQTMETYFHRFYKGRTARDMRFPMKDSNTIFDLLSANEAGLQEAAENGEQPDLWFTHAFCDAGRAFTVIDSHTEPVLVPYAGGKELIVEFNDIQFDKLRISKKMNAVQQYMVNLFSYELQKLVLLGGIWRTESGVMALREEYYNESFGVRTEDQGNAYCMV</sequence>
<evidence type="ECO:0000313" key="11">
    <source>
        <dbReference type="EMBL" id="EHG19002.1"/>
    </source>
</evidence>